<comment type="caution">
    <text evidence="5">The sequence shown here is derived from an EMBL/GenBank/DDBJ whole genome shotgun (WGS) entry which is preliminary data.</text>
</comment>
<keyword evidence="6" id="KW-1185">Reference proteome</keyword>
<dbReference type="Gene3D" id="1.10.490.10">
    <property type="entry name" value="Globins"/>
    <property type="match status" value="1"/>
</dbReference>
<organism evidence="5 6">
    <name type="scientific">Sphingorhabdus pulchriflava</name>
    <dbReference type="NCBI Taxonomy" id="2292257"/>
    <lineage>
        <taxon>Bacteria</taxon>
        <taxon>Pseudomonadati</taxon>
        <taxon>Pseudomonadota</taxon>
        <taxon>Alphaproteobacteria</taxon>
        <taxon>Sphingomonadales</taxon>
        <taxon>Sphingomonadaceae</taxon>
        <taxon>Sphingorhabdus</taxon>
    </lineage>
</organism>
<keyword evidence="4" id="KW-0408">Iron</keyword>
<evidence type="ECO:0000256" key="1">
    <source>
        <dbReference type="ARBA" id="ARBA00022448"/>
    </source>
</evidence>
<dbReference type="GO" id="GO:0020037">
    <property type="term" value="F:heme binding"/>
    <property type="evidence" value="ECO:0007669"/>
    <property type="project" value="InterPro"/>
</dbReference>
<protein>
    <submittedName>
        <fullName evidence="5">Group III truncated hemoglobin</fullName>
    </submittedName>
</protein>
<dbReference type="Pfam" id="PF01152">
    <property type="entry name" value="Bac_globin"/>
    <property type="match status" value="1"/>
</dbReference>
<dbReference type="CDD" id="cd08916">
    <property type="entry name" value="TrHb3_P"/>
    <property type="match status" value="1"/>
</dbReference>
<keyword evidence="3" id="KW-0479">Metal-binding</keyword>
<evidence type="ECO:0000256" key="3">
    <source>
        <dbReference type="ARBA" id="ARBA00022723"/>
    </source>
</evidence>
<keyword evidence="1" id="KW-0813">Transport</keyword>
<evidence type="ECO:0000313" key="5">
    <source>
        <dbReference type="EMBL" id="RDV07539.1"/>
    </source>
</evidence>
<proteinExistence type="predicted"/>
<dbReference type="Proteomes" id="UP000263833">
    <property type="component" value="Unassembled WGS sequence"/>
</dbReference>
<evidence type="ECO:0000256" key="4">
    <source>
        <dbReference type="ARBA" id="ARBA00023004"/>
    </source>
</evidence>
<accession>A0A371BIY4</accession>
<dbReference type="OrthoDB" id="25954at2"/>
<dbReference type="InterPro" id="IPR009050">
    <property type="entry name" value="Globin-like_sf"/>
</dbReference>
<evidence type="ECO:0000256" key="2">
    <source>
        <dbReference type="ARBA" id="ARBA00022617"/>
    </source>
</evidence>
<dbReference type="InterPro" id="IPR001486">
    <property type="entry name" value="Hemoglobin_trunc"/>
</dbReference>
<keyword evidence="2" id="KW-0349">Heme</keyword>
<sequence length="157" mass="17643">MSRVMTTHPYSASARQTKKAAAEAVGIDEAYIGLMVESFYAHIRSDAMLGPIFNSRIKAWPEHLERMKQFWRSVLHNSGSFSGNPMLKHVTIPQIEAVEFNHWLALFEQTLADTAPSEAARDLILGRAHMIADSLLTGIRIHRDGLLPSRMKDVHHA</sequence>
<dbReference type="InterPro" id="IPR012292">
    <property type="entry name" value="Globin/Proto"/>
</dbReference>
<dbReference type="AlphaFoldDB" id="A0A371BIY4"/>
<dbReference type="SUPFAM" id="SSF46458">
    <property type="entry name" value="Globin-like"/>
    <property type="match status" value="1"/>
</dbReference>
<evidence type="ECO:0000313" key="6">
    <source>
        <dbReference type="Proteomes" id="UP000263833"/>
    </source>
</evidence>
<dbReference type="GO" id="GO:0019825">
    <property type="term" value="F:oxygen binding"/>
    <property type="evidence" value="ECO:0007669"/>
    <property type="project" value="InterPro"/>
</dbReference>
<name>A0A371BIY4_9SPHN</name>
<gene>
    <name evidence="5" type="ORF">DXH95_09450</name>
</gene>
<dbReference type="EMBL" id="QRGP01000001">
    <property type="protein sequence ID" value="RDV07539.1"/>
    <property type="molecule type" value="Genomic_DNA"/>
</dbReference>
<reference evidence="6" key="1">
    <citation type="submission" date="2018-08" db="EMBL/GenBank/DDBJ databases">
        <authorList>
            <person name="Kim S.-J."/>
            <person name="Jung G.-Y."/>
        </authorList>
    </citation>
    <scope>NUCLEOTIDE SEQUENCE [LARGE SCALE GENOMIC DNA]</scope>
    <source>
        <strain evidence="6">GY_G</strain>
    </source>
</reference>
<dbReference type="GO" id="GO:0046872">
    <property type="term" value="F:metal ion binding"/>
    <property type="evidence" value="ECO:0007669"/>
    <property type="project" value="UniProtKB-KW"/>
</dbReference>